<comment type="similarity">
    <text evidence="1 3">Belongs to the sulfotransferase 1 family.</text>
</comment>
<dbReference type="EC" id="2.8.2.-" evidence="3"/>
<evidence type="ECO:0000313" key="6">
    <source>
        <dbReference type="Proteomes" id="UP001229421"/>
    </source>
</evidence>
<dbReference type="SUPFAM" id="SSF52540">
    <property type="entry name" value="P-loop containing nucleoside triphosphate hydrolases"/>
    <property type="match status" value="1"/>
</dbReference>
<dbReference type="AlphaFoldDB" id="A0AAD8KG18"/>
<organism evidence="5 6">
    <name type="scientific">Tagetes erecta</name>
    <name type="common">African marigold</name>
    <dbReference type="NCBI Taxonomy" id="13708"/>
    <lineage>
        <taxon>Eukaryota</taxon>
        <taxon>Viridiplantae</taxon>
        <taxon>Streptophyta</taxon>
        <taxon>Embryophyta</taxon>
        <taxon>Tracheophyta</taxon>
        <taxon>Spermatophyta</taxon>
        <taxon>Magnoliopsida</taxon>
        <taxon>eudicotyledons</taxon>
        <taxon>Gunneridae</taxon>
        <taxon>Pentapetalae</taxon>
        <taxon>asterids</taxon>
        <taxon>campanulids</taxon>
        <taxon>Asterales</taxon>
        <taxon>Asteraceae</taxon>
        <taxon>Asteroideae</taxon>
        <taxon>Heliantheae alliance</taxon>
        <taxon>Tageteae</taxon>
        <taxon>Tagetes</taxon>
    </lineage>
</organism>
<protein>
    <recommendedName>
        <fullName evidence="3">Sulfotransferase</fullName>
        <ecNumber evidence="3">2.8.2.-</ecNumber>
    </recommendedName>
</protein>
<keyword evidence="2 3" id="KW-0808">Transferase</keyword>
<gene>
    <name evidence="5" type="ORF">QVD17_25462</name>
</gene>
<sequence length="313" mass="36328">MEEMFKTLPQHTCSWLKSMPTLYKYQDVWNTQEFVEGTILAQQNFKADPSDVFLCSLPKSGTTWLKALVFAIITRETFDVSTSPLLTTLPHHCLPNCLELGVERSNENYTNSRFLPIPTHIPYNSLPQSIIASNCKIVYIYRNMKDVLVSYYNFFREKDKIPVEDAPFEVAFDEFCHGISWCGPYWDHVLGYWRASLDRPEVILLLKYEDMKKDPTSNVKRLADFIGYPFTIKEEEEGVIENIIKLCSFENLKSLEVNKSGKLFGDHPDSTENRLFFRKAKDGDWENYFTHQMVEKIDKLIDDKLGATGLVLK</sequence>
<name>A0AAD8KG18_TARER</name>
<dbReference type="PANTHER" id="PTHR11783">
    <property type="entry name" value="SULFOTRANSFERASE SULT"/>
    <property type="match status" value="1"/>
</dbReference>
<feature type="domain" description="Sulfotransferase" evidence="4">
    <location>
        <begin position="49"/>
        <end position="309"/>
    </location>
</feature>
<keyword evidence="6" id="KW-1185">Reference proteome</keyword>
<dbReference type="EMBL" id="JAUHHV010000006">
    <property type="protein sequence ID" value="KAK1422377.1"/>
    <property type="molecule type" value="Genomic_DNA"/>
</dbReference>
<evidence type="ECO:0000313" key="5">
    <source>
        <dbReference type="EMBL" id="KAK1422377.1"/>
    </source>
</evidence>
<comment type="caution">
    <text evidence="5">The sequence shown here is derived from an EMBL/GenBank/DDBJ whole genome shotgun (WGS) entry which is preliminary data.</text>
</comment>
<dbReference type="GO" id="GO:0008146">
    <property type="term" value="F:sulfotransferase activity"/>
    <property type="evidence" value="ECO:0007669"/>
    <property type="project" value="InterPro"/>
</dbReference>
<evidence type="ECO:0000256" key="1">
    <source>
        <dbReference type="ARBA" id="ARBA00005771"/>
    </source>
</evidence>
<proteinExistence type="inferred from homology"/>
<dbReference type="InterPro" id="IPR000863">
    <property type="entry name" value="Sulfotransferase_dom"/>
</dbReference>
<dbReference type="Pfam" id="PF00685">
    <property type="entry name" value="Sulfotransfer_1"/>
    <property type="match status" value="1"/>
</dbReference>
<dbReference type="Gene3D" id="3.40.50.300">
    <property type="entry name" value="P-loop containing nucleotide triphosphate hydrolases"/>
    <property type="match status" value="1"/>
</dbReference>
<evidence type="ECO:0000256" key="2">
    <source>
        <dbReference type="ARBA" id="ARBA00022679"/>
    </source>
</evidence>
<dbReference type="Proteomes" id="UP001229421">
    <property type="component" value="Unassembled WGS sequence"/>
</dbReference>
<evidence type="ECO:0000256" key="3">
    <source>
        <dbReference type="RuleBase" id="RU361155"/>
    </source>
</evidence>
<dbReference type="InterPro" id="IPR027417">
    <property type="entry name" value="P-loop_NTPase"/>
</dbReference>
<evidence type="ECO:0000259" key="4">
    <source>
        <dbReference type="Pfam" id="PF00685"/>
    </source>
</evidence>
<reference evidence="5" key="1">
    <citation type="journal article" date="2023" name="bioRxiv">
        <title>Improved chromosome-level genome assembly for marigold (Tagetes erecta).</title>
        <authorList>
            <person name="Jiang F."/>
            <person name="Yuan L."/>
            <person name="Wang S."/>
            <person name="Wang H."/>
            <person name="Xu D."/>
            <person name="Wang A."/>
            <person name="Fan W."/>
        </authorList>
    </citation>
    <scope>NUCLEOTIDE SEQUENCE</scope>
    <source>
        <strain evidence="5">WSJ</strain>
        <tissue evidence="5">Leaf</tissue>
    </source>
</reference>
<accession>A0AAD8KG18</accession>